<dbReference type="EMBL" id="MU150235">
    <property type="protein sequence ID" value="KAF9467912.1"/>
    <property type="molecule type" value="Genomic_DNA"/>
</dbReference>
<dbReference type="OrthoDB" id="3241054at2759"/>
<evidence type="ECO:0000256" key="2">
    <source>
        <dbReference type="SAM" id="SignalP"/>
    </source>
</evidence>
<comment type="caution">
    <text evidence="3">The sequence shown here is derived from an EMBL/GenBank/DDBJ whole genome shotgun (WGS) entry which is preliminary data.</text>
</comment>
<dbReference type="AlphaFoldDB" id="A0A9P5YD95"/>
<proteinExistence type="predicted"/>
<feature type="region of interest" description="Disordered" evidence="1">
    <location>
        <begin position="230"/>
        <end position="251"/>
    </location>
</feature>
<evidence type="ECO:0000256" key="1">
    <source>
        <dbReference type="SAM" id="MobiDB-lite"/>
    </source>
</evidence>
<feature type="compositionally biased region" description="Gly residues" evidence="1">
    <location>
        <begin position="230"/>
        <end position="247"/>
    </location>
</feature>
<gene>
    <name evidence="3" type="ORF">BDZ94DRAFT_915958</name>
</gene>
<evidence type="ECO:0000313" key="3">
    <source>
        <dbReference type="EMBL" id="KAF9467912.1"/>
    </source>
</evidence>
<organism evidence="3 4">
    <name type="scientific">Collybia nuda</name>
    <dbReference type="NCBI Taxonomy" id="64659"/>
    <lineage>
        <taxon>Eukaryota</taxon>
        <taxon>Fungi</taxon>
        <taxon>Dikarya</taxon>
        <taxon>Basidiomycota</taxon>
        <taxon>Agaricomycotina</taxon>
        <taxon>Agaricomycetes</taxon>
        <taxon>Agaricomycetidae</taxon>
        <taxon>Agaricales</taxon>
        <taxon>Tricholomatineae</taxon>
        <taxon>Clitocybaceae</taxon>
        <taxon>Collybia</taxon>
    </lineage>
</organism>
<reference evidence="3" key="1">
    <citation type="submission" date="2020-11" db="EMBL/GenBank/DDBJ databases">
        <authorList>
            <consortium name="DOE Joint Genome Institute"/>
            <person name="Ahrendt S."/>
            <person name="Riley R."/>
            <person name="Andreopoulos W."/>
            <person name="Labutti K."/>
            <person name="Pangilinan J."/>
            <person name="Ruiz-Duenas F.J."/>
            <person name="Barrasa J.M."/>
            <person name="Sanchez-Garcia M."/>
            <person name="Camarero S."/>
            <person name="Miyauchi S."/>
            <person name="Serrano A."/>
            <person name="Linde D."/>
            <person name="Babiker R."/>
            <person name="Drula E."/>
            <person name="Ayuso-Fernandez I."/>
            <person name="Pacheco R."/>
            <person name="Padilla G."/>
            <person name="Ferreira P."/>
            <person name="Barriuso J."/>
            <person name="Kellner H."/>
            <person name="Castanera R."/>
            <person name="Alfaro M."/>
            <person name="Ramirez L."/>
            <person name="Pisabarro A.G."/>
            <person name="Kuo A."/>
            <person name="Tritt A."/>
            <person name="Lipzen A."/>
            <person name="He G."/>
            <person name="Yan M."/>
            <person name="Ng V."/>
            <person name="Cullen D."/>
            <person name="Martin F."/>
            <person name="Rosso M.-N."/>
            <person name="Henrissat B."/>
            <person name="Hibbett D."/>
            <person name="Martinez A.T."/>
            <person name="Grigoriev I.V."/>
        </authorList>
    </citation>
    <scope>NUCLEOTIDE SEQUENCE</scope>
    <source>
        <strain evidence="3">CBS 247.69</strain>
    </source>
</reference>
<protein>
    <submittedName>
        <fullName evidence="3">Uncharacterized protein</fullName>
    </submittedName>
</protein>
<sequence length="301" mass="28598">MFSKAFAAAILALTFTVQVHAHAAVSPVLGVAGAPKRSDVQRPRAATPCGKTNIAANLDTSTPVAAAADGSFTMTITNFNLLRDGSRQVDMTVDATATGQNFVAGTVTKNGEARPLSLSSEQITASLPAGTKCTGGAAGNLCLASFKSLGGFGNCVVVQQGAAAAAAGNATAGAGTAAAGTAGNTGAGGAAAGAGTAAAGTSGATAGTAGAAGAAAGTAGTTTGAAGTGGAAGGAAGGATTGTGATGNGATRKEKIAQAAKDLLGKNAGTRAPRALRAEMEVRGEDAVRMFKRGVLNWMWV</sequence>
<keyword evidence="4" id="KW-1185">Reference proteome</keyword>
<evidence type="ECO:0000313" key="4">
    <source>
        <dbReference type="Proteomes" id="UP000807353"/>
    </source>
</evidence>
<feature type="chain" id="PRO_5040512416" evidence="2">
    <location>
        <begin position="22"/>
        <end position="301"/>
    </location>
</feature>
<feature type="signal peptide" evidence="2">
    <location>
        <begin position="1"/>
        <end position="21"/>
    </location>
</feature>
<name>A0A9P5YD95_9AGAR</name>
<accession>A0A9P5YD95</accession>
<keyword evidence="2" id="KW-0732">Signal</keyword>
<dbReference type="Proteomes" id="UP000807353">
    <property type="component" value="Unassembled WGS sequence"/>
</dbReference>